<name>A0ABP7PCZ6_9GAMM</name>
<dbReference type="RefSeq" id="WP_344806192.1">
    <property type="nucleotide sequence ID" value="NZ_BAABBO010000009.1"/>
</dbReference>
<evidence type="ECO:0000313" key="2">
    <source>
        <dbReference type="Proteomes" id="UP001501337"/>
    </source>
</evidence>
<reference evidence="2" key="1">
    <citation type="journal article" date="2019" name="Int. J. Syst. Evol. Microbiol.">
        <title>The Global Catalogue of Microorganisms (GCM) 10K type strain sequencing project: providing services to taxonomists for standard genome sequencing and annotation.</title>
        <authorList>
            <consortium name="The Broad Institute Genomics Platform"/>
            <consortium name="The Broad Institute Genome Sequencing Center for Infectious Disease"/>
            <person name="Wu L."/>
            <person name="Ma J."/>
        </authorList>
    </citation>
    <scope>NUCLEOTIDE SEQUENCE [LARGE SCALE GENOMIC DNA]</scope>
    <source>
        <strain evidence="2">JCM 17555</strain>
    </source>
</reference>
<sequence length="118" mass="13630">MSASPARITDASLEFQSLIDVLDDAYWEASTLESKDIIYDILTVFHRELNELNKLSIQDHHYPYEMITDVIRQVSPKLHRLLANVNKLVERTHTQVRLNRTLRNAIAIVDQQSGSWGQ</sequence>
<evidence type="ECO:0008006" key="3">
    <source>
        <dbReference type="Google" id="ProtNLM"/>
    </source>
</evidence>
<dbReference type="Proteomes" id="UP001501337">
    <property type="component" value="Unassembled WGS sequence"/>
</dbReference>
<organism evidence="1 2">
    <name type="scientific">Allohahella marinimesophila</name>
    <dbReference type="NCBI Taxonomy" id="1054972"/>
    <lineage>
        <taxon>Bacteria</taxon>
        <taxon>Pseudomonadati</taxon>
        <taxon>Pseudomonadota</taxon>
        <taxon>Gammaproteobacteria</taxon>
        <taxon>Oceanospirillales</taxon>
        <taxon>Hahellaceae</taxon>
        <taxon>Allohahella</taxon>
    </lineage>
</organism>
<keyword evidence="2" id="KW-1185">Reference proteome</keyword>
<evidence type="ECO:0000313" key="1">
    <source>
        <dbReference type="EMBL" id="GAA3963628.1"/>
    </source>
</evidence>
<accession>A0ABP7PCZ6</accession>
<comment type="caution">
    <text evidence="1">The sequence shown here is derived from an EMBL/GenBank/DDBJ whole genome shotgun (WGS) entry which is preliminary data.</text>
</comment>
<dbReference type="EMBL" id="BAABBO010000009">
    <property type="protein sequence ID" value="GAA3963628.1"/>
    <property type="molecule type" value="Genomic_DNA"/>
</dbReference>
<proteinExistence type="predicted"/>
<gene>
    <name evidence="1" type="ORF">GCM10022278_21790</name>
</gene>
<protein>
    <recommendedName>
        <fullName evidence="3">Flagellar protein FliT</fullName>
    </recommendedName>
</protein>